<evidence type="ECO:0000256" key="1">
    <source>
        <dbReference type="HAMAP-Rule" id="MF_00386"/>
    </source>
</evidence>
<comment type="subcellular location">
    <subcellularLocation>
        <location evidence="1">Cell membrane</location>
        <topology evidence="1">Peripheral membrane protein</topology>
        <orientation evidence="1">Cytoplasmic side</orientation>
    </subcellularLocation>
</comment>
<organism evidence="3 4">
    <name type="scientific">Tistlia consotensis USBA 355</name>
    <dbReference type="NCBI Taxonomy" id="560819"/>
    <lineage>
        <taxon>Bacteria</taxon>
        <taxon>Pseudomonadati</taxon>
        <taxon>Pseudomonadota</taxon>
        <taxon>Alphaproteobacteria</taxon>
        <taxon>Rhodospirillales</taxon>
        <taxon>Rhodovibrionaceae</taxon>
        <taxon>Tistlia</taxon>
    </lineage>
</organism>
<keyword evidence="4" id="KW-1185">Reference proteome</keyword>
<comment type="similarity">
    <text evidence="1">Belongs to the UPF0161 family.</text>
</comment>
<reference evidence="3 4" key="1">
    <citation type="submission" date="2017-04" db="EMBL/GenBank/DDBJ databases">
        <authorList>
            <person name="Afonso C.L."/>
            <person name="Miller P.J."/>
            <person name="Scott M.A."/>
            <person name="Spackman E."/>
            <person name="Goraichik I."/>
            <person name="Dimitrov K.M."/>
            <person name="Suarez D.L."/>
            <person name="Swayne D.E."/>
        </authorList>
    </citation>
    <scope>NUCLEOTIDE SEQUENCE [LARGE SCALE GENOMIC DNA]</scope>
    <source>
        <strain evidence="3 4">USBA 355</strain>
    </source>
</reference>
<dbReference type="PANTHER" id="PTHR33383">
    <property type="entry name" value="MEMBRANE PROTEIN INSERTION EFFICIENCY FACTOR-RELATED"/>
    <property type="match status" value="1"/>
</dbReference>
<keyword evidence="1" id="KW-1003">Cell membrane</keyword>
<comment type="function">
    <text evidence="1">Could be involved in insertion of integral membrane proteins into the membrane.</text>
</comment>
<dbReference type="Proteomes" id="UP000192917">
    <property type="component" value="Unassembled WGS sequence"/>
</dbReference>
<dbReference type="STRING" id="560819.SAMN05428998_101463"/>
<dbReference type="HAMAP" id="MF_00386">
    <property type="entry name" value="UPF0161_YidD"/>
    <property type="match status" value="1"/>
</dbReference>
<dbReference type="RefSeq" id="WP_235017016.1">
    <property type="nucleotide sequence ID" value="NZ_FWZX01000001.1"/>
</dbReference>
<dbReference type="NCBIfam" id="TIGR00278">
    <property type="entry name" value="membrane protein insertion efficiency factor YidD"/>
    <property type="match status" value="1"/>
</dbReference>
<evidence type="ECO:0000256" key="2">
    <source>
        <dbReference type="SAM" id="MobiDB-lite"/>
    </source>
</evidence>
<name>A0A1Y6B947_9PROT</name>
<evidence type="ECO:0000313" key="3">
    <source>
        <dbReference type="EMBL" id="SME92063.1"/>
    </source>
</evidence>
<protein>
    <recommendedName>
        <fullName evidence="1">Putative membrane protein insertion efficiency factor</fullName>
    </recommendedName>
</protein>
<dbReference type="PANTHER" id="PTHR33383:SF1">
    <property type="entry name" value="MEMBRANE PROTEIN INSERTION EFFICIENCY FACTOR-RELATED"/>
    <property type="match status" value="1"/>
</dbReference>
<sequence>MTGLLTLLGRGVGLLLVGLVQVYRYTLSPMLGPRCRFAPSCSEYTIEAIQLHGPVVGLGYGLRRIVRCHPFGGSGYDPVPAPRRSRDASGRAADRSGAGRSGAGRSGSAAVSQPAHEQKV</sequence>
<keyword evidence="1" id="KW-0472">Membrane</keyword>
<dbReference type="InterPro" id="IPR002696">
    <property type="entry name" value="Membr_insert_effic_factor_YidD"/>
</dbReference>
<feature type="region of interest" description="Disordered" evidence="2">
    <location>
        <begin position="71"/>
        <end position="120"/>
    </location>
</feature>
<gene>
    <name evidence="3" type="ORF">SAMN05428998_101463</name>
</gene>
<dbReference type="AlphaFoldDB" id="A0A1Y6B947"/>
<evidence type="ECO:0000313" key="4">
    <source>
        <dbReference type="Proteomes" id="UP000192917"/>
    </source>
</evidence>
<accession>A0A1Y6B947</accession>
<feature type="compositionally biased region" description="Basic and acidic residues" evidence="2">
    <location>
        <begin position="84"/>
        <end position="94"/>
    </location>
</feature>
<dbReference type="SMART" id="SM01234">
    <property type="entry name" value="Haemolytic"/>
    <property type="match status" value="1"/>
</dbReference>
<proteinExistence type="inferred from homology"/>
<dbReference type="Pfam" id="PF01809">
    <property type="entry name" value="YidD"/>
    <property type="match status" value="1"/>
</dbReference>
<dbReference type="GO" id="GO:0005886">
    <property type="term" value="C:plasma membrane"/>
    <property type="evidence" value="ECO:0007669"/>
    <property type="project" value="UniProtKB-SubCell"/>
</dbReference>
<dbReference type="EMBL" id="FWZX01000001">
    <property type="protein sequence ID" value="SME92063.1"/>
    <property type="molecule type" value="Genomic_DNA"/>
</dbReference>